<feature type="compositionally biased region" description="Polar residues" evidence="1">
    <location>
        <begin position="44"/>
        <end position="58"/>
    </location>
</feature>
<feature type="region of interest" description="Disordered" evidence="1">
    <location>
        <begin position="29"/>
        <end position="58"/>
    </location>
</feature>
<organism evidence="2">
    <name type="scientific">marine sediment metagenome</name>
    <dbReference type="NCBI Taxonomy" id="412755"/>
    <lineage>
        <taxon>unclassified sequences</taxon>
        <taxon>metagenomes</taxon>
        <taxon>ecological metagenomes</taxon>
    </lineage>
</organism>
<sequence length="96" mass="10875">MSNHFFDGWGKHLEKELGVRQEEIDVLGVLEDSPRDMSKPPRDGNQNTMTLSTSKGPITQTVTDEWREAILDGKVTKIIIAIKEAIASVRYDYAER</sequence>
<comment type="caution">
    <text evidence="2">The sequence shown here is derived from an EMBL/GenBank/DDBJ whole genome shotgun (WGS) entry which is preliminary data.</text>
</comment>
<evidence type="ECO:0000256" key="1">
    <source>
        <dbReference type="SAM" id="MobiDB-lite"/>
    </source>
</evidence>
<dbReference type="EMBL" id="LAZR01000029">
    <property type="protein sequence ID" value="KKO02698.1"/>
    <property type="molecule type" value="Genomic_DNA"/>
</dbReference>
<protein>
    <submittedName>
        <fullName evidence="2">Uncharacterized protein</fullName>
    </submittedName>
</protein>
<dbReference type="AlphaFoldDB" id="A0A0F9VRY4"/>
<feature type="compositionally biased region" description="Basic and acidic residues" evidence="1">
    <location>
        <begin position="32"/>
        <end position="42"/>
    </location>
</feature>
<evidence type="ECO:0000313" key="2">
    <source>
        <dbReference type="EMBL" id="KKO02698.1"/>
    </source>
</evidence>
<name>A0A0F9VRY4_9ZZZZ</name>
<accession>A0A0F9VRY4</accession>
<reference evidence="2" key="1">
    <citation type="journal article" date="2015" name="Nature">
        <title>Complex archaea that bridge the gap between prokaryotes and eukaryotes.</title>
        <authorList>
            <person name="Spang A."/>
            <person name="Saw J.H."/>
            <person name="Jorgensen S.L."/>
            <person name="Zaremba-Niedzwiedzka K."/>
            <person name="Martijn J."/>
            <person name="Lind A.E."/>
            <person name="van Eijk R."/>
            <person name="Schleper C."/>
            <person name="Guy L."/>
            <person name="Ettema T.J."/>
        </authorList>
    </citation>
    <scope>NUCLEOTIDE SEQUENCE</scope>
</reference>
<proteinExistence type="predicted"/>
<gene>
    <name evidence="2" type="ORF">LCGC14_0101470</name>
</gene>